<evidence type="ECO:0000313" key="1">
    <source>
        <dbReference type="EMBL" id="HIU61775.1"/>
    </source>
</evidence>
<reference evidence="1" key="2">
    <citation type="journal article" date="2021" name="PeerJ">
        <title>Extensive microbial diversity within the chicken gut microbiome revealed by metagenomics and culture.</title>
        <authorList>
            <person name="Gilroy R."/>
            <person name="Ravi A."/>
            <person name="Getino M."/>
            <person name="Pursley I."/>
            <person name="Horton D.L."/>
            <person name="Alikhan N.F."/>
            <person name="Baker D."/>
            <person name="Gharbi K."/>
            <person name="Hall N."/>
            <person name="Watson M."/>
            <person name="Adriaenssens E.M."/>
            <person name="Foster-Nyarko E."/>
            <person name="Jarju S."/>
            <person name="Secka A."/>
            <person name="Antonio M."/>
            <person name="Oren A."/>
            <person name="Chaudhuri R.R."/>
            <person name="La Ragione R."/>
            <person name="Hildebrand F."/>
            <person name="Pallen M.J."/>
        </authorList>
    </citation>
    <scope>NUCLEOTIDE SEQUENCE</scope>
    <source>
        <strain evidence="1">CHK195-12923</strain>
    </source>
</reference>
<proteinExistence type="predicted"/>
<gene>
    <name evidence="1" type="ORF">IAB69_03910</name>
</gene>
<accession>A0A9D1SJ18</accession>
<organism evidence="1 2">
    <name type="scientific">Candidatus Coproplasma excrementigallinarum</name>
    <dbReference type="NCBI Taxonomy" id="2840747"/>
    <lineage>
        <taxon>Bacteria</taxon>
        <taxon>Bacillati</taxon>
        <taxon>Bacillota</taxon>
        <taxon>Clostridia</taxon>
        <taxon>Eubacteriales</taxon>
        <taxon>Candidatus Coproplasma</taxon>
    </lineage>
</organism>
<dbReference type="AlphaFoldDB" id="A0A9D1SJ18"/>
<protein>
    <submittedName>
        <fullName evidence="1">Uncharacterized protein</fullName>
    </submittedName>
</protein>
<dbReference type="EMBL" id="DVNE01000037">
    <property type="protein sequence ID" value="HIU61775.1"/>
    <property type="molecule type" value="Genomic_DNA"/>
</dbReference>
<evidence type="ECO:0000313" key="2">
    <source>
        <dbReference type="Proteomes" id="UP000824110"/>
    </source>
</evidence>
<comment type="caution">
    <text evidence="1">The sequence shown here is derived from an EMBL/GenBank/DDBJ whole genome shotgun (WGS) entry which is preliminary data.</text>
</comment>
<name>A0A9D1SJ18_9FIRM</name>
<dbReference type="Proteomes" id="UP000824110">
    <property type="component" value="Unassembled WGS sequence"/>
</dbReference>
<sequence length="124" mass="14636">MKVKQIIRYYFLSAEAERRIERLILKKACKAFDARSAEDCVAEVVALTIKRQRLRELNSLLSWAMNTFTPQDRMVLYRYAFSRITEDEGKRAHRLAEAFARRIRSHSQEHAEGIAAMKEFCFFD</sequence>
<reference evidence="1" key="1">
    <citation type="submission" date="2020-10" db="EMBL/GenBank/DDBJ databases">
        <authorList>
            <person name="Gilroy R."/>
        </authorList>
    </citation>
    <scope>NUCLEOTIDE SEQUENCE</scope>
    <source>
        <strain evidence="1">CHK195-12923</strain>
    </source>
</reference>